<dbReference type="SUPFAM" id="SSF55961">
    <property type="entry name" value="Bet v1-like"/>
    <property type="match status" value="1"/>
</dbReference>
<dbReference type="KEGG" id="cgl:Cgl2822"/>
<dbReference type="RefSeq" id="WP_011015408.1">
    <property type="nucleotide sequence ID" value="NC_003450.3"/>
</dbReference>
<accession>Q6M235</accession>
<evidence type="ECO:0000313" key="2">
    <source>
        <dbReference type="Proteomes" id="UP000000582"/>
    </source>
</evidence>
<dbReference type="EMBL" id="BA000036">
    <property type="protein sequence ID" value="BAC00216.1"/>
    <property type="molecule type" value="Genomic_DNA"/>
</dbReference>
<dbReference type="STRING" id="196627.cg3124"/>
<accession>Q8NLW4</accession>
<keyword evidence="2" id="KW-1185">Reference proteome</keyword>
<dbReference type="Gene3D" id="3.30.530.20">
    <property type="match status" value="1"/>
</dbReference>
<dbReference type="eggNOG" id="COG5637">
    <property type="taxonomic scope" value="Bacteria"/>
</dbReference>
<dbReference type="PATRIC" id="fig|196627.13.peg.2751"/>
<dbReference type="OrthoDB" id="880456at2"/>
<proteinExistence type="predicted"/>
<protein>
    <recommendedName>
        <fullName evidence="3">Polyketide cyclase</fullName>
    </recommendedName>
</protein>
<organism evidence="1 2">
    <name type="scientific">Corynebacterium glutamicum (strain ATCC 13032 / DSM 20300 / JCM 1318 / BCRC 11384 / CCUG 27702 / LMG 3730 / NBRC 12168 / NCIMB 10025 / NRRL B-2784 / 534)</name>
    <dbReference type="NCBI Taxonomy" id="196627"/>
    <lineage>
        <taxon>Bacteria</taxon>
        <taxon>Bacillati</taxon>
        <taxon>Actinomycetota</taxon>
        <taxon>Actinomycetes</taxon>
        <taxon>Mycobacteriales</taxon>
        <taxon>Corynebacteriaceae</taxon>
        <taxon>Corynebacterium</taxon>
    </lineage>
</organism>
<gene>
    <name evidence="1" type="ordered locus">Cgl2822</name>
</gene>
<sequence length="122" mass="13273">MSPSSAPPPDQKIYEIARDLPRLPAWASGLASGTLSLIDANSLHLESPMGLVHTEFTPINTYGILDHVVTLPDGTKVLNPFRVIPHDTGSELIFTVRPNENFEEDCQAVAADLERLVALAEK</sequence>
<dbReference type="HOGENOM" id="CLU_132537_0_0_11"/>
<evidence type="ECO:0000313" key="1">
    <source>
        <dbReference type="EMBL" id="BAC00216.1"/>
    </source>
</evidence>
<dbReference type="KEGG" id="cgb:cg3124"/>
<dbReference type="InterPro" id="IPR023393">
    <property type="entry name" value="START-like_dom_sf"/>
</dbReference>
<dbReference type="GeneID" id="1020764"/>
<reference evidence="2" key="1">
    <citation type="journal article" date="2003" name="Appl. Microbiol. Biotechnol.">
        <title>The Corynebacterium glutamicum genome: features and impacts on biotechnological processes.</title>
        <authorList>
            <person name="Ikeda M."/>
            <person name="Nakagawa S."/>
        </authorList>
    </citation>
    <scope>NUCLEOTIDE SEQUENCE [LARGE SCALE GENOMIC DNA]</scope>
    <source>
        <strain evidence="2">ATCC 13032 / DSM 20300 / BCRC 11384 / JCM 1318 / LMG 3730 / NCIMB 10025</strain>
    </source>
</reference>
<dbReference type="BioCyc" id="CORYNE:G18NG-12439-MONOMER"/>
<dbReference type="AlphaFoldDB" id="Q8NLW4"/>
<evidence type="ECO:0008006" key="3">
    <source>
        <dbReference type="Google" id="ProtNLM"/>
    </source>
</evidence>
<dbReference type="Proteomes" id="UP000000582">
    <property type="component" value="Chromosome"/>
</dbReference>
<name>Q8NLW4_CORGL</name>